<protein>
    <submittedName>
        <fullName evidence="2">Methyltransferase tpcH</fullName>
    </submittedName>
</protein>
<dbReference type="RefSeq" id="XP_045260503.1">
    <property type="nucleotide sequence ID" value="XM_045405522.1"/>
</dbReference>
<dbReference type="Gene3D" id="3.40.50.150">
    <property type="entry name" value="Vaccinia Virus protein VP39"/>
    <property type="match status" value="1"/>
</dbReference>
<keyword evidence="2" id="KW-0808">Transferase</keyword>
<dbReference type="GO" id="GO:0008168">
    <property type="term" value="F:methyltransferase activity"/>
    <property type="evidence" value="ECO:0007669"/>
    <property type="project" value="UniProtKB-KW"/>
</dbReference>
<dbReference type="InterPro" id="IPR029063">
    <property type="entry name" value="SAM-dependent_MTases_sf"/>
</dbReference>
<dbReference type="GO" id="GO:0032259">
    <property type="term" value="P:methylation"/>
    <property type="evidence" value="ECO:0007669"/>
    <property type="project" value="UniProtKB-KW"/>
</dbReference>
<comment type="caution">
    <text evidence="2">The sequence shown here is derived from an EMBL/GenBank/DDBJ whole genome shotgun (WGS) entry which is preliminary data.</text>
</comment>
<evidence type="ECO:0000313" key="2">
    <source>
        <dbReference type="EMBL" id="KAF3801344.1"/>
    </source>
</evidence>
<proteinExistence type="inferred from homology"/>
<dbReference type="GeneID" id="69012651"/>
<dbReference type="Pfam" id="PF01209">
    <property type="entry name" value="Ubie_methyltran"/>
    <property type="match status" value="1"/>
</dbReference>
<comment type="similarity">
    <text evidence="1">Belongs to the methyltransferase superfamily. LaeA methyltransferase family.</text>
</comment>
<dbReference type="PANTHER" id="PTHR43591">
    <property type="entry name" value="METHYLTRANSFERASE"/>
    <property type="match status" value="1"/>
</dbReference>
<name>A0A8H4CCI3_COLGL</name>
<accession>A0A8H4CCI3</accession>
<keyword evidence="3" id="KW-1185">Reference proteome</keyword>
<organism evidence="2 3">
    <name type="scientific">Colletotrichum gloeosporioides</name>
    <name type="common">Anthracnose fungus</name>
    <name type="synonym">Glomerella cingulata</name>
    <dbReference type="NCBI Taxonomy" id="474922"/>
    <lineage>
        <taxon>Eukaryota</taxon>
        <taxon>Fungi</taxon>
        <taxon>Dikarya</taxon>
        <taxon>Ascomycota</taxon>
        <taxon>Pezizomycotina</taxon>
        <taxon>Sordariomycetes</taxon>
        <taxon>Hypocreomycetidae</taxon>
        <taxon>Glomerellales</taxon>
        <taxon>Glomerellaceae</taxon>
        <taxon>Colletotrichum</taxon>
        <taxon>Colletotrichum gloeosporioides species complex</taxon>
    </lineage>
</organism>
<dbReference type="EMBL" id="WVTB01000067">
    <property type="protein sequence ID" value="KAF3801344.1"/>
    <property type="molecule type" value="Genomic_DNA"/>
</dbReference>
<reference evidence="2" key="2">
    <citation type="submission" date="2020-03" db="EMBL/GenBank/DDBJ databases">
        <authorList>
            <person name="Fu F.-F."/>
            <person name="Chen J."/>
        </authorList>
    </citation>
    <scope>NUCLEOTIDE SEQUENCE</scope>
    <source>
        <strain evidence="2">Lc1</strain>
    </source>
</reference>
<gene>
    <name evidence="2" type="ORF">GCG54_00005500</name>
</gene>
<dbReference type="Proteomes" id="UP000613401">
    <property type="component" value="Unassembled WGS sequence"/>
</dbReference>
<reference evidence="2" key="1">
    <citation type="journal article" date="2020" name="Phytopathology">
        <title>Genome sequence and comparative analysis of Colletotrichum gloeosporioides isolated from Liriodendron leaves.</title>
        <authorList>
            <person name="Fu F.F."/>
            <person name="Hao Z."/>
            <person name="Wang P."/>
            <person name="Lu Y."/>
            <person name="Xue L.J."/>
            <person name="Wei G."/>
            <person name="Tian Y."/>
            <person name="Baishi H."/>
            <person name="Xu H."/>
            <person name="Shi J."/>
            <person name="Cheng T."/>
            <person name="Wang G."/>
            <person name="Yi Y."/>
            <person name="Chen J."/>
        </authorList>
    </citation>
    <scope>NUCLEOTIDE SEQUENCE</scope>
    <source>
        <strain evidence="2">Lc1</strain>
    </source>
</reference>
<evidence type="ECO:0000256" key="1">
    <source>
        <dbReference type="ARBA" id="ARBA00038158"/>
    </source>
</evidence>
<evidence type="ECO:0000313" key="3">
    <source>
        <dbReference type="Proteomes" id="UP000613401"/>
    </source>
</evidence>
<sequence length="306" mass="34290">MIKSSLTRGFCYPNTHYASEMSASDRDMIATSRGMLAKMASPLLTQMGITNITSQPVHFFDNACGTGVLTQELHSMLSNDIVQKSSFLCADKAQNMVDIVKKRVADEGWTNTKVTTLDAMNTFLPNDTFTHVGLGMSLHMIPDPDAVLNDCKRILKPGGILGATTFHRNNIFWVPDMRSAFASFPFTAPFPDEVPMQLHAQGVWTDAVWIEEHLRSQGFRDVVVKVAARKHHVKSAQDFVATFGVMLGWFLASWWDEKTRKAHPVSEVRALVEKHLEEKYNGDDWDVEWTLIVSTCVVDKGSEHDV</sequence>
<dbReference type="CDD" id="cd02440">
    <property type="entry name" value="AdoMet_MTases"/>
    <property type="match status" value="1"/>
</dbReference>
<keyword evidence="2" id="KW-0489">Methyltransferase</keyword>
<dbReference type="SUPFAM" id="SSF53335">
    <property type="entry name" value="S-adenosyl-L-methionine-dependent methyltransferases"/>
    <property type="match status" value="1"/>
</dbReference>
<dbReference type="AlphaFoldDB" id="A0A8H4CCI3"/>